<feature type="transmembrane region" description="Helical" evidence="1">
    <location>
        <begin position="65"/>
        <end position="86"/>
    </location>
</feature>
<protein>
    <submittedName>
        <fullName evidence="2">Uncharacterized protein</fullName>
    </submittedName>
</protein>
<evidence type="ECO:0000313" key="3">
    <source>
        <dbReference type="Proteomes" id="UP000032229"/>
    </source>
</evidence>
<dbReference type="KEGG" id="sze:AW14_07395"/>
<dbReference type="Proteomes" id="UP000032229">
    <property type="component" value="Chromosome"/>
</dbReference>
<dbReference type="AlphaFoldDB" id="A0A0C5WI61"/>
<name>A0A0C5WI61_9FLAO</name>
<dbReference type="HOGENOM" id="CLU_2169380_0_0_10"/>
<feature type="transmembrane region" description="Helical" evidence="1">
    <location>
        <begin position="26"/>
        <end position="53"/>
    </location>
</feature>
<evidence type="ECO:0000313" key="2">
    <source>
        <dbReference type="EMBL" id="AJR04854.1"/>
    </source>
</evidence>
<dbReference type="EMBL" id="CP007202">
    <property type="protein sequence ID" value="AJR04854.1"/>
    <property type="molecule type" value="Genomic_DNA"/>
</dbReference>
<keyword evidence="1" id="KW-0812">Transmembrane</keyword>
<dbReference type="STRING" id="1454006.AW14_07395"/>
<organism evidence="2 3">
    <name type="scientific">Siansivirga zeaxanthinifaciens CC-SAMT-1</name>
    <dbReference type="NCBI Taxonomy" id="1454006"/>
    <lineage>
        <taxon>Bacteria</taxon>
        <taxon>Pseudomonadati</taxon>
        <taxon>Bacteroidota</taxon>
        <taxon>Flavobacteriia</taxon>
        <taxon>Flavobacteriales</taxon>
        <taxon>Flavobacteriaceae</taxon>
        <taxon>Siansivirga</taxon>
    </lineage>
</organism>
<keyword evidence="1" id="KW-0472">Membrane</keyword>
<reference evidence="2 3" key="1">
    <citation type="submission" date="2014-02" db="EMBL/GenBank/DDBJ databases">
        <authorList>
            <person name="Young C.-C."/>
            <person name="Hameed A."/>
            <person name="Huang H.-C."/>
            <person name="Shahina M."/>
        </authorList>
    </citation>
    <scope>NUCLEOTIDE SEQUENCE [LARGE SCALE GENOMIC DNA]</scope>
    <source>
        <strain evidence="2 3">CC-SAMT-1</strain>
    </source>
</reference>
<gene>
    <name evidence="2" type="ORF">AW14_07395</name>
</gene>
<sequence>MLGLFLIYFIGKKFYDLADTYEQNKWLYAIISVVFYYAVGFVFGVVLFVLDFYVFGWNLDWENNFGVNLLGLPIGLLALWVLYMILESRWKKRIVLVKDEIKNIGNDNLE</sequence>
<keyword evidence="3" id="KW-1185">Reference proteome</keyword>
<proteinExistence type="predicted"/>
<accession>A0A0C5WI61</accession>
<keyword evidence="1" id="KW-1133">Transmembrane helix</keyword>
<evidence type="ECO:0000256" key="1">
    <source>
        <dbReference type="SAM" id="Phobius"/>
    </source>
</evidence>